<proteinExistence type="predicted"/>
<sequence>MRSLPPSYPCNAPTRRPPAIPRSAGVGRLAPPPAPPARSPTTELSSRIPPPPPPPPLPPSSLRNGHLHSLADDFESKFQFHPVEDLPPPDEFKPFPRIYPSKENRGRSSSTVLSLFLNFTHDFTSCIELASSFLSYSEPKTAWDEDTPQMSQGLTLFFISLNTYQAFRHKHSSSFFS</sequence>
<reference evidence="1" key="1">
    <citation type="submission" date="2020-04" db="EMBL/GenBank/DDBJ databases">
        <title>A chromosome-scale assembly and high-density genetic map of the yellow drum (Nibea albiflora) genome.</title>
        <authorList>
            <person name="Xu D."/>
            <person name="Zhang W."/>
            <person name="Chen R."/>
            <person name="Tan P."/>
            <person name="Wang L."/>
            <person name="Song H."/>
            <person name="Tian L."/>
            <person name="Zhu Q."/>
            <person name="Wang B."/>
        </authorList>
    </citation>
    <scope>NUCLEOTIDE SEQUENCE</scope>
    <source>
        <strain evidence="1">ZJHYS-2018</strain>
    </source>
</reference>
<accession>A0ACB7ESV5</accession>
<dbReference type="Proteomes" id="UP000805704">
    <property type="component" value="Chromosome 23"/>
</dbReference>
<dbReference type="EMBL" id="CM024811">
    <property type="protein sequence ID" value="KAG8005124.1"/>
    <property type="molecule type" value="Genomic_DNA"/>
</dbReference>
<comment type="caution">
    <text evidence="1">The sequence shown here is derived from an EMBL/GenBank/DDBJ whole genome shotgun (WGS) entry which is preliminary data.</text>
</comment>
<gene>
    <name evidence="1" type="primary">WIPF3</name>
    <name evidence="1" type="ORF">GBF38_011038</name>
</gene>
<protein>
    <submittedName>
        <fullName evidence="1">WAS/WASL-interacting protein family member 3</fullName>
    </submittedName>
</protein>
<evidence type="ECO:0000313" key="1">
    <source>
        <dbReference type="EMBL" id="KAG8005124.1"/>
    </source>
</evidence>
<evidence type="ECO:0000313" key="2">
    <source>
        <dbReference type="Proteomes" id="UP000805704"/>
    </source>
</evidence>
<keyword evidence="2" id="KW-1185">Reference proteome</keyword>
<name>A0ACB7ESV5_NIBAL</name>
<organism evidence="1 2">
    <name type="scientific">Nibea albiflora</name>
    <name type="common">Yellow drum</name>
    <name type="synonym">Corvina albiflora</name>
    <dbReference type="NCBI Taxonomy" id="240163"/>
    <lineage>
        <taxon>Eukaryota</taxon>
        <taxon>Metazoa</taxon>
        <taxon>Chordata</taxon>
        <taxon>Craniata</taxon>
        <taxon>Vertebrata</taxon>
        <taxon>Euteleostomi</taxon>
        <taxon>Actinopterygii</taxon>
        <taxon>Neopterygii</taxon>
        <taxon>Teleostei</taxon>
        <taxon>Neoteleostei</taxon>
        <taxon>Acanthomorphata</taxon>
        <taxon>Eupercaria</taxon>
        <taxon>Sciaenidae</taxon>
        <taxon>Nibea</taxon>
    </lineage>
</organism>